<dbReference type="CDD" id="cd10944">
    <property type="entry name" value="CE4_SmPgdA_like"/>
    <property type="match status" value="1"/>
</dbReference>
<sequence length="240" mass="27805">MRKHKKILISLGVLLLCSLETAKVKAEEIYKINEEEKSIYLTFDDGPSFIVTNKILDILKEKGVKATFFVVGSKIQGREDILKRIDTEGHSIGLHTFTHVYKKIYSSHDNFINEMDETQKEVNRVLGYSPKAIRFPTGSKPHLNSVLLEKLHNKNYKIYDWNACLSDGINYNTPTDRLVREAHNIVGKGNSRIFLLLHCDQTNKNTAKALPFIIDYYKDLGYQFKTITEDTSEYYFRFKK</sequence>
<dbReference type="EC" id="3.-.-.-" evidence="3"/>
<dbReference type="Pfam" id="PF01522">
    <property type="entry name" value="Polysacc_deac_1"/>
    <property type="match status" value="1"/>
</dbReference>
<dbReference type="EMBL" id="JBJHZY010000001">
    <property type="protein sequence ID" value="MFL0267156.1"/>
    <property type="molecule type" value="Genomic_DNA"/>
</dbReference>
<accession>A0ABW8TN61</accession>
<proteinExistence type="predicted"/>
<comment type="caution">
    <text evidence="3">The sequence shown here is derived from an EMBL/GenBank/DDBJ whole genome shotgun (WGS) entry which is preliminary data.</text>
</comment>
<evidence type="ECO:0000256" key="1">
    <source>
        <dbReference type="SAM" id="SignalP"/>
    </source>
</evidence>
<keyword evidence="4" id="KW-1185">Reference proteome</keyword>
<evidence type="ECO:0000313" key="4">
    <source>
        <dbReference type="Proteomes" id="UP001623661"/>
    </source>
</evidence>
<dbReference type="SUPFAM" id="SSF88713">
    <property type="entry name" value="Glycoside hydrolase/deacetylase"/>
    <property type="match status" value="1"/>
</dbReference>
<evidence type="ECO:0000313" key="3">
    <source>
        <dbReference type="EMBL" id="MFL0267156.1"/>
    </source>
</evidence>
<dbReference type="PANTHER" id="PTHR10587">
    <property type="entry name" value="GLYCOSYL TRANSFERASE-RELATED"/>
    <property type="match status" value="1"/>
</dbReference>
<protein>
    <submittedName>
        <fullName evidence="3">Polysaccharide deacetylase family protein</fullName>
        <ecNumber evidence="3">3.-.-.-</ecNumber>
    </submittedName>
</protein>
<gene>
    <name evidence="3" type="ORF">ACJDUH_03490</name>
</gene>
<feature type="domain" description="NodB homology" evidence="2">
    <location>
        <begin position="37"/>
        <end position="225"/>
    </location>
</feature>
<feature type="signal peptide" evidence="1">
    <location>
        <begin position="1"/>
        <end position="22"/>
    </location>
</feature>
<name>A0ABW8TN61_9CLOT</name>
<dbReference type="InterPro" id="IPR050248">
    <property type="entry name" value="Polysacc_deacetylase_ArnD"/>
</dbReference>
<dbReference type="InterPro" id="IPR011330">
    <property type="entry name" value="Glyco_hydro/deAcase_b/a-brl"/>
</dbReference>
<dbReference type="PANTHER" id="PTHR10587:SF125">
    <property type="entry name" value="POLYSACCHARIDE DEACETYLASE YHEN-RELATED"/>
    <property type="match status" value="1"/>
</dbReference>
<keyword evidence="1" id="KW-0732">Signal</keyword>
<organism evidence="3 4">
    <name type="scientific">Candidatus Clostridium radicumherbarum</name>
    <dbReference type="NCBI Taxonomy" id="3381662"/>
    <lineage>
        <taxon>Bacteria</taxon>
        <taxon>Bacillati</taxon>
        <taxon>Bacillota</taxon>
        <taxon>Clostridia</taxon>
        <taxon>Eubacteriales</taxon>
        <taxon>Clostridiaceae</taxon>
        <taxon>Clostridium</taxon>
    </lineage>
</organism>
<dbReference type="RefSeq" id="WP_406763764.1">
    <property type="nucleotide sequence ID" value="NZ_JBJHZY010000001.1"/>
</dbReference>
<dbReference type="GO" id="GO:0016787">
    <property type="term" value="F:hydrolase activity"/>
    <property type="evidence" value="ECO:0007669"/>
    <property type="project" value="UniProtKB-KW"/>
</dbReference>
<dbReference type="PROSITE" id="PS51677">
    <property type="entry name" value="NODB"/>
    <property type="match status" value="1"/>
</dbReference>
<feature type="chain" id="PRO_5045577857" evidence="1">
    <location>
        <begin position="23"/>
        <end position="240"/>
    </location>
</feature>
<dbReference type="Gene3D" id="3.20.20.370">
    <property type="entry name" value="Glycoside hydrolase/deacetylase"/>
    <property type="match status" value="1"/>
</dbReference>
<dbReference type="InterPro" id="IPR002509">
    <property type="entry name" value="NODB_dom"/>
</dbReference>
<reference evidence="3 4" key="1">
    <citation type="submission" date="2024-11" db="EMBL/GenBank/DDBJ databases">
        <authorList>
            <person name="Heng Y.C."/>
            <person name="Lim A.C.H."/>
            <person name="Lee J.K.Y."/>
            <person name="Kittelmann S."/>
        </authorList>
    </citation>
    <scope>NUCLEOTIDE SEQUENCE [LARGE SCALE GENOMIC DNA]</scope>
    <source>
        <strain evidence="3 4">WILCCON 0202</strain>
    </source>
</reference>
<evidence type="ECO:0000259" key="2">
    <source>
        <dbReference type="PROSITE" id="PS51677"/>
    </source>
</evidence>
<keyword evidence="3" id="KW-0378">Hydrolase</keyword>
<dbReference type="Proteomes" id="UP001623661">
    <property type="component" value="Unassembled WGS sequence"/>
</dbReference>